<proteinExistence type="predicted"/>
<dbReference type="Proteomes" id="UP000230750">
    <property type="component" value="Unassembled WGS sequence"/>
</dbReference>
<dbReference type="PROSITE" id="PS50088">
    <property type="entry name" value="ANK_REPEAT"/>
    <property type="match status" value="1"/>
</dbReference>
<evidence type="ECO:0000256" key="1">
    <source>
        <dbReference type="ARBA" id="ARBA00022737"/>
    </source>
</evidence>
<dbReference type="SUPFAM" id="SSF48403">
    <property type="entry name" value="Ankyrin repeat"/>
    <property type="match status" value="1"/>
</dbReference>
<dbReference type="AlphaFoldDB" id="A0A2G8KZ74"/>
<sequence>MNLTYLQRYLHDHRLLQANGALTDQIDRTQSVIFYLESVGADINSKDKYGLTPLHFAAMRGNDVAALDLLHCDNIRIEMLTDKDNNNFGNPLHLAVDSGENDIIELCLNHNANVKQFVVAETHRYIQPVKAVT</sequence>
<dbReference type="Gene3D" id="1.25.40.20">
    <property type="entry name" value="Ankyrin repeat-containing domain"/>
    <property type="match status" value="1"/>
</dbReference>
<keyword evidence="1" id="KW-0677">Repeat</keyword>
<reference evidence="4 5" key="1">
    <citation type="journal article" date="2017" name="PLoS Biol.">
        <title>The sea cucumber genome provides insights into morphological evolution and visceral regeneration.</title>
        <authorList>
            <person name="Zhang X."/>
            <person name="Sun L."/>
            <person name="Yuan J."/>
            <person name="Sun Y."/>
            <person name="Gao Y."/>
            <person name="Zhang L."/>
            <person name="Li S."/>
            <person name="Dai H."/>
            <person name="Hamel J.F."/>
            <person name="Liu C."/>
            <person name="Yu Y."/>
            <person name="Liu S."/>
            <person name="Lin W."/>
            <person name="Guo K."/>
            <person name="Jin S."/>
            <person name="Xu P."/>
            <person name="Storey K.B."/>
            <person name="Huan P."/>
            <person name="Zhang T."/>
            <person name="Zhou Y."/>
            <person name="Zhang J."/>
            <person name="Lin C."/>
            <person name="Li X."/>
            <person name="Xing L."/>
            <person name="Huo D."/>
            <person name="Sun M."/>
            <person name="Wang L."/>
            <person name="Mercier A."/>
            <person name="Li F."/>
            <person name="Yang H."/>
            <person name="Xiang J."/>
        </authorList>
    </citation>
    <scope>NUCLEOTIDE SEQUENCE [LARGE SCALE GENOMIC DNA]</scope>
    <source>
        <strain evidence="4">Shaxun</strain>
        <tissue evidence="4">Muscle</tissue>
    </source>
</reference>
<protein>
    <submittedName>
        <fullName evidence="4">Uncharacterized protein</fullName>
    </submittedName>
</protein>
<dbReference type="PANTHER" id="PTHR24161:SF124">
    <property type="entry name" value="TRANSIENT RECEPTOR POTENTIAL CHANNEL PYREXIA"/>
    <property type="match status" value="1"/>
</dbReference>
<dbReference type="InterPro" id="IPR036770">
    <property type="entry name" value="Ankyrin_rpt-contain_sf"/>
</dbReference>
<comment type="caution">
    <text evidence="4">The sequence shown here is derived from an EMBL/GenBank/DDBJ whole genome shotgun (WGS) entry which is preliminary data.</text>
</comment>
<evidence type="ECO:0000313" key="5">
    <source>
        <dbReference type="Proteomes" id="UP000230750"/>
    </source>
</evidence>
<evidence type="ECO:0000256" key="3">
    <source>
        <dbReference type="PROSITE-ProRule" id="PRU00023"/>
    </source>
</evidence>
<name>A0A2G8KZ74_STIJA</name>
<dbReference type="OrthoDB" id="5815001at2759"/>
<organism evidence="4 5">
    <name type="scientific">Stichopus japonicus</name>
    <name type="common">Sea cucumber</name>
    <dbReference type="NCBI Taxonomy" id="307972"/>
    <lineage>
        <taxon>Eukaryota</taxon>
        <taxon>Metazoa</taxon>
        <taxon>Echinodermata</taxon>
        <taxon>Eleutherozoa</taxon>
        <taxon>Echinozoa</taxon>
        <taxon>Holothuroidea</taxon>
        <taxon>Aspidochirotacea</taxon>
        <taxon>Aspidochirotida</taxon>
        <taxon>Stichopodidae</taxon>
        <taxon>Apostichopus</taxon>
    </lineage>
</organism>
<dbReference type="Pfam" id="PF12796">
    <property type="entry name" value="Ank_2"/>
    <property type="match status" value="1"/>
</dbReference>
<dbReference type="SMART" id="SM00248">
    <property type="entry name" value="ANK"/>
    <property type="match status" value="2"/>
</dbReference>
<keyword evidence="5" id="KW-1185">Reference proteome</keyword>
<keyword evidence="2 3" id="KW-0040">ANK repeat</keyword>
<dbReference type="InterPro" id="IPR002110">
    <property type="entry name" value="Ankyrin_rpt"/>
</dbReference>
<evidence type="ECO:0000313" key="4">
    <source>
        <dbReference type="EMBL" id="PIK53291.1"/>
    </source>
</evidence>
<accession>A0A2G8KZ74</accession>
<dbReference type="EMBL" id="MRZV01000293">
    <property type="protein sequence ID" value="PIK53291.1"/>
    <property type="molecule type" value="Genomic_DNA"/>
</dbReference>
<feature type="repeat" description="ANK" evidence="3">
    <location>
        <begin position="87"/>
        <end position="114"/>
    </location>
</feature>
<gene>
    <name evidence="4" type="ORF">BSL78_09819</name>
</gene>
<evidence type="ECO:0000256" key="2">
    <source>
        <dbReference type="ARBA" id="ARBA00023043"/>
    </source>
</evidence>
<dbReference type="PANTHER" id="PTHR24161">
    <property type="entry name" value="ANK_REP_REGION DOMAIN-CONTAINING PROTEIN-RELATED"/>
    <property type="match status" value="1"/>
</dbReference>
<dbReference type="PROSITE" id="PS50297">
    <property type="entry name" value="ANK_REP_REGION"/>
    <property type="match status" value="1"/>
</dbReference>